<accession>A0A2U1J3U1</accession>
<keyword evidence="2" id="KW-1185">Reference proteome</keyword>
<dbReference type="EMBL" id="MBFU01000390">
    <property type="protein sequence ID" value="PVZ99746.1"/>
    <property type="molecule type" value="Genomic_DNA"/>
</dbReference>
<protein>
    <submittedName>
        <fullName evidence="1">Uncharacterized protein</fullName>
    </submittedName>
</protein>
<organism evidence="1 2">
    <name type="scientific">Smittium angustum</name>
    <dbReference type="NCBI Taxonomy" id="133377"/>
    <lineage>
        <taxon>Eukaryota</taxon>
        <taxon>Fungi</taxon>
        <taxon>Fungi incertae sedis</taxon>
        <taxon>Zoopagomycota</taxon>
        <taxon>Kickxellomycotina</taxon>
        <taxon>Harpellomycetes</taxon>
        <taxon>Harpellales</taxon>
        <taxon>Legeriomycetaceae</taxon>
        <taxon>Smittium</taxon>
    </lineage>
</organism>
<proteinExistence type="predicted"/>
<evidence type="ECO:0000313" key="1">
    <source>
        <dbReference type="EMBL" id="PVZ99746.1"/>
    </source>
</evidence>
<gene>
    <name evidence="1" type="ORF">BB558_004218</name>
</gene>
<name>A0A2U1J3U1_SMIAN</name>
<evidence type="ECO:0000313" key="2">
    <source>
        <dbReference type="Proteomes" id="UP000245591"/>
    </source>
</evidence>
<dbReference type="AlphaFoldDB" id="A0A2U1J3U1"/>
<reference evidence="1 2" key="1">
    <citation type="journal article" date="2018" name="MBio">
        <title>Comparative Genomics Reveals the Core Gene Toolbox for the Fungus-Insect Symbiosis.</title>
        <authorList>
            <person name="Wang Y."/>
            <person name="Stata M."/>
            <person name="Wang W."/>
            <person name="Stajich J.E."/>
            <person name="White M.M."/>
            <person name="Moncalvo J.M."/>
        </authorList>
    </citation>
    <scope>NUCLEOTIDE SEQUENCE [LARGE SCALE GENOMIC DNA]</scope>
    <source>
        <strain evidence="1 2">AUS-126-30</strain>
    </source>
</reference>
<comment type="caution">
    <text evidence="1">The sequence shown here is derived from an EMBL/GenBank/DDBJ whole genome shotgun (WGS) entry which is preliminary data.</text>
</comment>
<dbReference type="Proteomes" id="UP000245591">
    <property type="component" value="Unassembled WGS sequence"/>
</dbReference>
<sequence length="123" mass="14205">MSNNEFNIEEIQSPIQGLNAVLEKLQGERISNKKLERLIREVMHRGRVIQAHQKDKIWLQRKKFMALPNNKIRILDTTNPATSSNSKKGIHTPKATTGGYKYYAGEIFIIRNNKGSIIQRYNI</sequence>